<keyword evidence="4" id="KW-0716">Sensory transduction</keyword>
<dbReference type="PANTHER" id="PTHR28286:SF2">
    <property type="entry name" value="BACTERIORHODOPSIN _OPSIN, NOPA (EUROFUNG)"/>
    <property type="match status" value="1"/>
</dbReference>
<gene>
    <name evidence="12" type="primary">bop</name>
    <name evidence="12" type="ORF">HLUCCA11_10040</name>
</gene>
<keyword evidence="6" id="KW-0681">Retinal protein</keyword>
<evidence type="ECO:0000256" key="2">
    <source>
        <dbReference type="ARBA" id="ARBA00008130"/>
    </source>
</evidence>
<dbReference type="SMART" id="SM01021">
    <property type="entry name" value="Bac_rhodopsin"/>
    <property type="match status" value="1"/>
</dbReference>
<dbReference type="GO" id="GO:0016020">
    <property type="term" value="C:membrane"/>
    <property type="evidence" value="ECO:0007669"/>
    <property type="project" value="UniProtKB-SubCell"/>
</dbReference>
<dbReference type="GO" id="GO:0009881">
    <property type="term" value="F:photoreceptor activity"/>
    <property type="evidence" value="ECO:0007669"/>
    <property type="project" value="UniProtKB-KW"/>
</dbReference>
<dbReference type="PATRIC" id="fig|1666911.3.peg.5332"/>
<feature type="transmembrane region" description="Helical" evidence="11">
    <location>
        <begin position="37"/>
        <end position="56"/>
    </location>
</feature>
<keyword evidence="9 11" id="KW-0472">Membrane</keyword>
<dbReference type="InterPro" id="IPR001425">
    <property type="entry name" value="Arc/bac/fun_rhodopsins"/>
</dbReference>
<accession>A0A0P7YZ09</accession>
<evidence type="ECO:0000256" key="8">
    <source>
        <dbReference type="ARBA" id="ARBA00022991"/>
    </source>
</evidence>
<keyword evidence="3" id="KW-0600">Photoreceptor protein</keyword>
<dbReference type="Pfam" id="PF01036">
    <property type="entry name" value="Bac_rhodopsin"/>
    <property type="match status" value="1"/>
</dbReference>
<dbReference type="STRING" id="1666911.HLUCCA11_10040"/>
<feature type="transmembrane region" description="Helical" evidence="11">
    <location>
        <begin position="199"/>
        <end position="218"/>
    </location>
</feature>
<comment type="similarity">
    <text evidence="2">Belongs to the archaeal/bacterial/fungal opsin family.</text>
</comment>
<dbReference type="GO" id="GO:0005216">
    <property type="term" value="F:monoatomic ion channel activity"/>
    <property type="evidence" value="ECO:0007669"/>
    <property type="project" value="InterPro"/>
</dbReference>
<sequence>MTLRSLFYWLYVASMAGGAFYFWTLSRRPKGVPQYEYLVAIFIPVWSGLAYLAMAMGQGQVEIAGQTAYYARYLDWMVSTPLLLLALSFTAMQFIEKDWMLINSLLGTQTIVIVTGLIADLSERGWVRAVWFLCGTVAFAIVLQMLWRPLRQKSKLQSKALSKLYDKLLTYVTVLWIAYPIVWIIGPSGLGWIDPTLDVFLFCLLPFFSKVGFSVLDLQGLRGLQSQSNQSQSNQSMAPNRLSR</sequence>
<organism evidence="12 13">
    <name type="scientific">Phormidesmis priestleyi Ana</name>
    <dbReference type="NCBI Taxonomy" id="1666911"/>
    <lineage>
        <taxon>Bacteria</taxon>
        <taxon>Bacillati</taxon>
        <taxon>Cyanobacteriota</taxon>
        <taxon>Cyanophyceae</taxon>
        <taxon>Leptolyngbyales</taxon>
        <taxon>Leptolyngbyaceae</taxon>
        <taxon>Phormidesmis</taxon>
    </lineage>
</organism>
<evidence type="ECO:0000256" key="7">
    <source>
        <dbReference type="ARBA" id="ARBA00022989"/>
    </source>
</evidence>
<keyword evidence="5 11" id="KW-0812">Transmembrane</keyword>
<name>A0A0P7YZ09_9CYAN</name>
<dbReference type="InterPro" id="IPR018229">
    <property type="entry name" value="Rhodopsin_retinal_BS"/>
</dbReference>
<feature type="transmembrane region" description="Helical" evidence="11">
    <location>
        <begin position="168"/>
        <end position="193"/>
    </location>
</feature>
<dbReference type="SUPFAM" id="SSF81321">
    <property type="entry name" value="Family A G protein-coupled receptor-like"/>
    <property type="match status" value="1"/>
</dbReference>
<evidence type="ECO:0000256" key="5">
    <source>
        <dbReference type="ARBA" id="ARBA00022692"/>
    </source>
</evidence>
<proteinExistence type="inferred from homology"/>
<dbReference type="PANTHER" id="PTHR28286">
    <property type="match status" value="1"/>
</dbReference>
<feature type="transmembrane region" description="Helical" evidence="11">
    <location>
        <begin position="6"/>
        <end position="25"/>
    </location>
</feature>
<dbReference type="Gene3D" id="1.20.1070.10">
    <property type="entry name" value="Rhodopsin 7-helix transmembrane proteins"/>
    <property type="match status" value="1"/>
</dbReference>
<evidence type="ECO:0000256" key="6">
    <source>
        <dbReference type="ARBA" id="ARBA00022925"/>
    </source>
</evidence>
<evidence type="ECO:0000256" key="4">
    <source>
        <dbReference type="ARBA" id="ARBA00022606"/>
    </source>
</evidence>
<reference evidence="12 13" key="1">
    <citation type="submission" date="2015-09" db="EMBL/GenBank/DDBJ databases">
        <title>Identification and resolution of microdiversity through metagenomic sequencing of parallel consortia.</title>
        <authorList>
            <person name="Nelson W.C."/>
            <person name="Romine M.F."/>
            <person name="Lindemann S.R."/>
        </authorList>
    </citation>
    <scope>NUCLEOTIDE SEQUENCE [LARGE SCALE GENOMIC DNA]</scope>
    <source>
        <strain evidence="12">Ana</strain>
    </source>
</reference>
<comment type="caution">
    <text evidence="12">The sequence shown here is derived from an EMBL/GenBank/DDBJ whole genome shotgun (WGS) entry which is preliminary data.</text>
</comment>
<dbReference type="AlphaFoldDB" id="A0A0P7YZ09"/>
<comment type="subcellular location">
    <subcellularLocation>
        <location evidence="1">Membrane</location>
        <topology evidence="1">Multi-pass membrane protein</topology>
    </subcellularLocation>
</comment>
<evidence type="ECO:0000256" key="9">
    <source>
        <dbReference type="ARBA" id="ARBA00023136"/>
    </source>
</evidence>
<evidence type="ECO:0000256" key="11">
    <source>
        <dbReference type="SAM" id="Phobius"/>
    </source>
</evidence>
<dbReference type="EMBL" id="LJZR01000011">
    <property type="protein sequence ID" value="KPQ35581.1"/>
    <property type="molecule type" value="Genomic_DNA"/>
</dbReference>
<keyword evidence="10" id="KW-0675">Receptor</keyword>
<keyword evidence="8" id="KW-0157">Chromophore</keyword>
<evidence type="ECO:0000256" key="3">
    <source>
        <dbReference type="ARBA" id="ARBA00022543"/>
    </source>
</evidence>
<evidence type="ECO:0000256" key="10">
    <source>
        <dbReference type="ARBA" id="ARBA00023170"/>
    </source>
</evidence>
<dbReference type="PRINTS" id="PR00251">
    <property type="entry name" value="BACTRLOPSIN"/>
</dbReference>
<dbReference type="Proteomes" id="UP000050465">
    <property type="component" value="Unassembled WGS sequence"/>
</dbReference>
<keyword evidence="7 11" id="KW-1133">Transmembrane helix</keyword>
<dbReference type="GO" id="GO:0007602">
    <property type="term" value="P:phototransduction"/>
    <property type="evidence" value="ECO:0007669"/>
    <property type="project" value="UniProtKB-KW"/>
</dbReference>
<protein>
    <submittedName>
        <fullName evidence="12">Cateriorhodopsin Bop</fullName>
    </submittedName>
</protein>
<evidence type="ECO:0000313" key="13">
    <source>
        <dbReference type="Proteomes" id="UP000050465"/>
    </source>
</evidence>
<evidence type="ECO:0000313" key="12">
    <source>
        <dbReference type="EMBL" id="KPQ35581.1"/>
    </source>
</evidence>
<dbReference type="PROSITE" id="PS00950">
    <property type="entry name" value="BACTERIAL_OPSIN_1"/>
    <property type="match status" value="1"/>
</dbReference>
<evidence type="ECO:0000256" key="1">
    <source>
        <dbReference type="ARBA" id="ARBA00004141"/>
    </source>
</evidence>
<feature type="transmembrane region" description="Helical" evidence="11">
    <location>
        <begin position="125"/>
        <end position="147"/>
    </location>
</feature>
<feature type="transmembrane region" description="Helical" evidence="11">
    <location>
        <begin position="101"/>
        <end position="119"/>
    </location>
</feature>
<feature type="transmembrane region" description="Helical" evidence="11">
    <location>
        <begin position="76"/>
        <end position="94"/>
    </location>
</feature>